<dbReference type="InterPro" id="IPR011856">
    <property type="entry name" value="tRNA_endonuc-like_dom_sf"/>
</dbReference>
<evidence type="ECO:0008006" key="3">
    <source>
        <dbReference type="Google" id="ProtNLM"/>
    </source>
</evidence>
<sequence length="339" mass="37698">MPIYRCNACGFVSEDAATPVGQTTACSRCGRASTVYGTVFFVEKLVERYAAAMRELQALRAADDDEPANQGAAAEAAATAAGAGAQFTDVDAQNTANFATAEQHLPLQAWFAGRKINATFDYAQVDTTGFFDDAARLLGDRLDLFGELIDRVAFAYRKGHGWINLELARLPQKDAQAVNQLCRTLYGHTLFGRYHYQKPEKIVRLTLQTAPAVRRFFEGGWLEWYVFLEALEACKAVGRRQISCARGVKVTFPNEDLHELDVVVLPAGRTPVVVECKSGEFQRDLDKYLRLRKRLGLERQHFVICSPHIADDQAGGLSAMYDLTFVNLRLLRAHLQTVL</sequence>
<evidence type="ECO:0000313" key="1">
    <source>
        <dbReference type="EMBL" id="AVO34400.1"/>
    </source>
</evidence>
<dbReference type="AlphaFoldDB" id="A0A2S0MEY2"/>
<reference evidence="1 2" key="1">
    <citation type="submission" date="2018-03" db="EMBL/GenBank/DDBJ databases">
        <title>Genome sequencing of Ottowia sp.</title>
        <authorList>
            <person name="Kim S.-J."/>
            <person name="Heo J."/>
            <person name="Kwon S.-W."/>
        </authorList>
    </citation>
    <scope>NUCLEOTIDE SEQUENCE [LARGE SCALE GENOMIC DNA]</scope>
    <source>
        <strain evidence="1 2">KADR8-3</strain>
    </source>
</reference>
<evidence type="ECO:0000313" key="2">
    <source>
        <dbReference type="Proteomes" id="UP000239709"/>
    </source>
</evidence>
<accession>A0A2S0MEY2</accession>
<dbReference type="GO" id="GO:0003676">
    <property type="term" value="F:nucleic acid binding"/>
    <property type="evidence" value="ECO:0007669"/>
    <property type="project" value="InterPro"/>
</dbReference>
<dbReference type="RefSeq" id="WP_106702953.1">
    <property type="nucleotide sequence ID" value="NZ_CP027666.1"/>
</dbReference>
<keyword evidence="2" id="KW-1185">Reference proteome</keyword>
<gene>
    <name evidence="1" type="ORF">C6570_09295</name>
</gene>
<dbReference type="OrthoDB" id="5561245at2"/>
<dbReference type="Gene3D" id="3.40.1350.10">
    <property type="match status" value="1"/>
</dbReference>
<proteinExistence type="predicted"/>
<organism evidence="1 2">
    <name type="scientific">Ottowia oryzae</name>
    <dbReference type="NCBI Taxonomy" id="2109914"/>
    <lineage>
        <taxon>Bacteria</taxon>
        <taxon>Pseudomonadati</taxon>
        <taxon>Pseudomonadota</taxon>
        <taxon>Betaproteobacteria</taxon>
        <taxon>Burkholderiales</taxon>
        <taxon>Comamonadaceae</taxon>
        <taxon>Ottowia</taxon>
    </lineage>
</organism>
<dbReference type="InterPro" id="IPR011335">
    <property type="entry name" value="Restrct_endonuc-II-like"/>
</dbReference>
<name>A0A2S0MEY2_9BURK</name>
<dbReference type="KEGG" id="otk:C6570_09295"/>
<dbReference type="EMBL" id="CP027666">
    <property type="protein sequence ID" value="AVO34400.1"/>
    <property type="molecule type" value="Genomic_DNA"/>
</dbReference>
<dbReference type="SUPFAM" id="SSF52980">
    <property type="entry name" value="Restriction endonuclease-like"/>
    <property type="match status" value="1"/>
</dbReference>
<dbReference type="Proteomes" id="UP000239709">
    <property type="component" value="Chromosome"/>
</dbReference>
<protein>
    <recommendedName>
        <fullName evidence="3">DUF1887 domain-containing protein</fullName>
    </recommendedName>
</protein>